<keyword evidence="6" id="KW-0862">Zinc</keyword>
<dbReference type="PANTHER" id="PTHR37016">
    <property type="match status" value="1"/>
</dbReference>
<evidence type="ECO:0000256" key="5">
    <source>
        <dbReference type="ARBA" id="ARBA00022801"/>
    </source>
</evidence>
<feature type="signal peptide" evidence="9">
    <location>
        <begin position="1"/>
        <end position="19"/>
    </location>
</feature>
<evidence type="ECO:0000256" key="8">
    <source>
        <dbReference type="SAM" id="MobiDB-lite"/>
    </source>
</evidence>
<keyword evidence="4" id="KW-0479">Metal-binding</keyword>
<comment type="similarity">
    <text evidence="2">Belongs to the peptidase M35 family.</text>
</comment>
<evidence type="ECO:0000256" key="4">
    <source>
        <dbReference type="ARBA" id="ARBA00022723"/>
    </source>
</evidence>
<protein>
    <recommendedName>
        <fullName evidence="12">Lysine-specific metallo-endopeptidase domain-containing protein</fullName>
    </recommendedName>
</protein>
<dbReference type="GO" id="GO:0046872">
    <property type="term" value="F:metal ion binding"/>
    <property type="evidence" value="ECO:0007669"/>
    <property type="project" value="UniProtKB-KW"/>
</dbReference>
<evidence type="ECO:0008006" key="12">
    <source>
        <dbReference type="Google" id="ProtNLM"/>
    </source>
</evidence>
<dbReference type="SUPFAM" id="SSF55486">
    <property type="entry name" value="Metalloproteases ('zincins'), catalytic domain"/>
    <property type="match status" value="1"/>
</dbReference>
<gene>
    <name evidence="10" type="ORF">LTR36_004152</name>
</gene>
<reference evidence="10 11" key="1">
    <citation type="submission" date="2021-11" db="EMBL/GenBank/DDBJ databases">
        <title>Black yeast isolated from Biological Soil Crust.</title>
        <authorList>
            <person name="Kurbessoian T."/>
        </authorList>
    </citation>
    <scope>NUCLEOTIDE SEQUENCE [LARGE SCALE GENOMIC DNA]</scope>
    <source>
        <strain evidence="10 11">CCFEE 5522</strain>
    </source>
</reference>
<dbReference type="InterPro" id="IPR050414">
    <property type="entry name" value="Fungal_M35_metalloproteases"/>
</dbReference>
<name>A0AAV9JHW6_9PEZI</name>
<evidence type="ECO:0000256" key="1">
    <source>
        <dbReference type="ARBA" id="ARBA00001947"/>
    </source>
</evidence>
<keyword evidence="9" id="KW-0732">Signal</keyword>
<evidence type="ECO:0000256" key="7">
    <source>
        <dbReference type="ARBA" id="ARBA00023049"/>
    </source>
</evidence>
<dbReference type="GO" id="GO:0008237">
    <property type="term" value="F:metallopeptidase activity"/>
    <property type="evidence" value="ECO:0007669"/>
    <property type="project" value="UniProtKB-KW"/>
</dbReference>
<dbReference type="GO" id="GO:0006508">
    <property type="term" value="P:proteolysis"/>
    <property type="evidence" value="ECO:0007669"/>
    <property type="project" value="UniProtKB-KW"/>
</dbReference>
<comment type="caution">
    <text evidence="10">The sequence shown here is derived from an EMBL/GenBank/DDBJ whole genome shotgun (WGS) entry which is preliminary data.</text>
</comment>
<keyword evidence="5" id="KW-0378">Hydrolase</keyword>
<feature type="region of interest" description="Disordered" evidence="8">
    <location>
        <begin position="268"/>
        <end position="296"/>
    </location>
</feature>
<keyword evidence="7" id="KW-0482">Metalloprotease</keyword>
<evidence type="ECO:0000256" key="2">
    <source>
        <dbReference type="ARBA" id="ARBA00010279"/>
    </source>
</evidence>
<comment type="cofactor">
    <cofactor evidence="1">
        <name>Zn(2+)</name>
        <dbReference type="ChEBI" id="CHEBI:29105"/>
    </cofactor>
</comment>
<accession>A0AAV9JHW6</accession>
<dbReference type="PANTHER" id="PTHR37016:SF3">
    <property type="entry name" value="NEUTRAL PROTEASE 2-RELATED"/>
    <property type="match status" value="1"/>
</dbReference>
<evidence type="ECO:0000256" key="3">
    <source>
        <dbReference type="ARBA" id="ARBA00022670"/>
    </source>
</evidence>
<keyword evidence="3" id="KW-0645">Protease</keyword>
<evidence type="ECO:0000256" key="9">
    <source>
        <dbReference type="SAM" id="SignalP"/>
    </source>
</evidence>
<dbReference type="Gene3D" id="3.40.390.10">
    <property type="entry name" value="Collagenase (Catalytic Domain)"/>
    <property type="match status" value="1"/>
</dbReference>
<feature type="chain" id="PRO_5043608852" description="Lysine-specific metallo-endopeptidase domain-containing protein" evidence="9">
    <location>
        <begin position="20"/>
        <end position="296"/>
    </location>
</feature>
<dbReference type="AlphaFoldDB" id="A0AAV9JHW6"/>
<dbReference type="Proteomes" id="UP001324427">
    <property type="component" value="Unassembled WGS sequence"/>
</dbReference>
<sequence length="296" mass="32071">MACVLSPALLLTVLLAVQATSSPIQLHKRNLNTPVIDPNGDFDDQDIQQLTDAFSDALELASYAVTDLDDDIFQKYFDEADQTTVLSVFDNILGNPADESSPIGNAKLTQITVTSDYIDDDFPNYVCDGATFAAIRNELADNPTIVICPSAFGHGGNGKSYGDESSNNFVDAITCEYFTQASTRVSWMMETLGAILLHEYTHFQSLVDPALADPTTDYEGENGDPESVGPYSARNLDHGLAVTNADSYTWMATENLWSVICKNEGPYDDPTEDDAVDSNCGDETCGYGDDDGTDID</sequence>
<evidence type="ECO:0000313" key="11">
    <source>
        <dbReference type="Proteomes" id="UP001324427"/>
    </source>
</evidence>
<keyword evidence="11" id="KW-1185">Reference proteome</keyword>
<proteinExistence type="inferred from homology"/>
<dbReference type="EMBL" id="JAVFHQ010000024">
    <property type="protein sequence ID" value="KAK4544580.1"/>
    <property type="molecule type" value="Genomic_DNA"/>
</dbReference>
<organism evidence="10 11">
    <name type="scientific">Oleoguttula mirabilis</name>
    <dbReference type="NCBI Taxonomy" id="1507867"/>
    <lineage>
        <taxon>Eukaryota</taxon>
        <taxon>Fungi</taxon>
        <taxon>Dikarya</taxon>
        <taxon>Ascomycota</taxon>
        <taxon>Pezizomycotina</taxon>
        <taxon>Dothideomycetes</taxon>
        <taxon>Dothideomycetidae</taxon>
        <taxon>Mycosphaerellales</taxon>
        <taxon>Teratosphaeriaceae</taxon>
        <taxon>Oleoguttula</taxon>
    </lineage>
</organism>
<dbReference type="InterPro" id="IPR024079">
    <property type="entry name" value="MetalloPept_cat_dom_sf"/>
</dbReference>
<evidence type="ECO:0000313" key="10">
    <source>
        <dbReference type="EMBL" id="KAK4544580.1"/>
    </source>
</evidence>
<evidence type="ECO:0000256" key="6">
    <source>
        <dbReference type="ARBA" id="ARBA00022833"/>
    </source>
</evidence>